<organism evidence="3 4">
    <name type="scientific">Corynebacterium ulcerans</name>
    <dbReference type="NCBI Taxonomy" id="65058"/>
    <lineage>
        <taxon>Bacteria</taxon>
        <taxon>Bacillati</taxon>
        <taxon>Actinomycetota</taxon>
        <taxon>Actinomycetes</taxon>
        <taxon>Mycobacteriales</taxon>
        <taxon>Corynebacteriaceae</taxon>
        <taxon>Corynebacterium</taxon>
    </lineage>
</organism>
<dbReference type="AlphaFoldDB" id="A0ABD0BMH1"/>
<dbReference type="Proteomes" id="UP001205910">
    <property type="component" value="Unassembled WGS sequence"/>
</dbReference>
<dbReference type="GeneID" id="75260512"/>
<keyword evidence="2" id="KW-1133">Transmembrane helix</keyword>
<feature type="region of interest" description="Disordered" evidence="1">
    <location>
        <begin position="1"/>
        <end position="20"/>
    </location>
</feature>
<feature type="transmembrane region" description="Helical" evidence="2">
    <location>
        <begin position="71"/>
        <end position="104"/>
    </location>
</feature>
<dbReference type="KEGG" id="cuq:Cul210931_1277"/>
<evidence type="ECO:0000256" key="1">
    <source>
        <dbReference type="SAM" id="MobiDB-lite"/>
    </source>
</evidence>
<evidence type="ECO:0000313" key="3">
    <source>
        <dbReference type="EMBL" id="GJJ43781.1"/>
    </source>
</evidence>
<dbReference type="RefSeq" id="WP_013911680.1">
    <property type="nucleotide sequence ID" value="NZ_AP019662.1"/>
</dbReference>
<evidence type="ECO:0000313" key="4">
    <source>
        <dbReference type="Proteomes" id="UP001205910"/>
    </source>
</evidence>
<gene>
    <name evidence="3" type="ORF">CULCOIPH005_19700</name>
</gene>
<proteinExistence type="predicted"/>
<dbReference type="EMBL" id="BQFK01000005">
    <property type="protein sequence ID" value="GJJ43781.1"/>
    <property type="molecule type" value="Genomic_DNA"/>
</dbReference>
<reference evidence="3 4" key="1">
    <citation type="submission" date="2021-11" db="EMBL/GenBank/DDBJ databases">
        <title>Whole genome sequences of diphtheriae toxin producing Corynebacterium ulcerans isolates from cats in Osaka, Japan.</title>
        <authorList>
            <person name="Umeda K."/>
            <person name="Hirai Y."/>
        </authorList>
    </citation>
    <scope>NUCLEOTIDE SEQUENCE [LARGE SCALE GENOMIC DNA]</scope>
    <source>
        <strain evidence="3 4">12109B-1</strain>
    </source>
</reference>
<evidence type="ECO:0000256" key="2">
    <source>
        <dbReference type="SAM" id="Phobius"/>
    </source>
</evidence>
<accession>A0ABD0BMH1</accession>
<keyword evidence="2" id="KW-0472">Membrane</keyword>
<sequence length="174" mass="18399">MTTPKNPYGNNENGFGDGLPQQPNSMPAYPGIGNTEGDYGQDSFNGMHYGNPEYGAVTPANNTIAYWALGFAIISVLAVLSIVGLIFAFIPALVALVLAIIALVKGRKMPLGSKTRKGMSIISLVLSILIIVGSLVSALLLGAFVLDTAGNCVNLPQEEQQQCVEAELNKKFNN</sequence>
<dbReference type="KEGG" id="cuz:Cul05146_1351"/>
<protein>
    <recommendedName>
        <fullName evidence="5">DUF4190 domain-containing protein</fullName>
    </recommendedName>
</protein>
<feature type="compositionally biased region" description="Polar residues" evidence="1">
    <location>
        <begin position="1"/>
        <end position="13"/>
    </location>
</feature>
<keyword evidence="2" id="KW-0812">Transmembrane</keyword>
<evidence type="ECO:0008006" key="5">
    <source>
        <dbReference type="Google" id="ProtNLM"/>
    </source>
</evidence>
<name>A0ABD0BMH1_CORUL</name>
<comment type="caution">
    <text evidence="3">The sequence shown here is derived from an EMBL/GenBank/DDBJ whole genome shotgun (WGS) entry which is preliminary data.</text>
</comment>
<dbReference type="KEGG" id="cuj:CUL131002_1306c"/>
<feature type="transmembrane region" description="Helical" evidence="2">
    <location>
        <begin position="124"/>
        <end position="146"/>
    </location>
</feature>